<dbReference type="Gene3D" id="3.40.50.1390">
    <property type="entry name" value="Resolvase, N-terminal catalytic domain"/>
    <property type="match status" value="1"/>
</dbReference>
<evidence type="ECO:0000256" key="3">
    <source>
        <dbReference type="ARBA" id="ARBA00023125"/>
    </source>
</evidence>
<dbReference type="SMART" id="SM00857">
    <property type="entry name" value="Resolvase"/>
    <property type="match status" value="1"/>
</dbReference>
<dbReference type="InterPro" id="IPR036162">
    <property type="entry name" value="Resolvase-like_N_sf"/>
</dbReference>
<dbReference type="PROSITE" id="PS51736">
    <property type="entry name" value="RECOMBINASES_3"/>
    <property type="match status" value="1"/>
</dbReference>
<comment type="caution">
    <text evidence="7">The sequence shown here is derived from an EMBL/GenBank/DDBJ whole genome shotgun (WGS) entry which is preliminary data.</text>
</comment>
<dbReference type="PANTHER" id="PTHR30461">
    <property type="entry name" value="DNA-INVERTASE FROM LAMBDOID PROPHAGE"/>
    <property type="match status" value="1"/>
</dbReference>
<name>A0ABX0JDP9_9BACL</name>
<keyword evidence="8" id="KW-1185">Reference proteome</keyword>
<dbReference type="InterPro" id="IPR006118">
    <property type="entry name" value="Recombinase_CS"/>
</dbReference>
<comment type="similarity">
    <text evidence="1">Belongs to the site-specific recombinase resolvase family.</text>
</comment>
<protein>
    <submittedName>
        <fullName evidence="7">Recombinase family protein</fullName>
    </submittedName>
</protein>
<reference evidence="7" key="1">
    <citation type="submission" date="2020-03" db="EMBL/GenBank/DDBJ databases">
        <title>Draft sequencing of Paenibacilllus sp. S3N08.</title>
        <authorList>
            <person name="Kim D.-U."/>
        </authorList>
    </citation>
    <scope>NUCLEOTIDE SEQUENCE</scope>
    <source>
        <strain evidence="7">S3N08</strain>
    </source>
</reference>
<sequence>MKVAYIRVSSQDQNEQRQLEMMKENGIEKYYSEKISGATKDRPKLIEMLSFVREGDTIYIESFSRLARNTMDLLSIVKELSNKGVALVSLKERIDTASPQGKLMLTIFAALSEFERDIIKERQSEGIAVARMNNKQLGRPKIEITDKFKKSYTQWKNGSITAVKAMELSNLTKPTFYRLVKEYEKK</sequence>
<dbReference type="RefSeq" id="WP_166155837.1">
    <property type="nucleotide sequence ID" value="NZ_JAAOIW010000020.1"/>
</dbReference>
<evidence type="ECO:0000313" key="8">
    <source>
        <dbReference type="Proteomes" id="UP001165962"/>
    </source>
</evidence>
<dbReference type="Proteomes" id="UP001165962">
    <property type="component" value="Unassembled WGS sequence"/>
</dbReference>
<evidence type="ECO:0000256" key="5">
    <source>
        <dbReference type="PROSITE-ProRule" id="PRU10137"/>
    </source>
</evidence>
<evidence type="ECO:0000256" key="1">
    <source>
        <dbReference type="ARBA" id="ARBA00009913"/>
    </source>
</evidence>
<dbReference type="InterPro" id="IPR006119">
    <property type="entry name" value="Resolv_N"/>
</dbReference>
<dbReference type="EMBL" id="JAAOIW010000020">
    <property type="protein sequence ID" value="NHN34625.1"/>
    <property type="molecule type" value="Genomic_DNA"/>
</dbReference>
<gene>
    <name evidence="7" type="ORF">G9U52_33105</name>
</gene>
<keyword evidence="3" id="KW-0238">DNA-binding</keyword>
<dbReference type="PROSITE" id="PS00397">
    <property type="entry name" value="RECOMBINASES_1"/>
    <property type="match status" value="1"/>
</dbReference>
<accession>A0ABX0JDP9</accession>
<dbReference type="SUPFAM" id="SSF53041">
    <property type="entry name" value="Resolvase-like"/>
    <property type="match status" value="1"/>
</dbReference>
<dbReference type="PANTHER" id="PTHR30461:SF26">
    <property type="entry name" value="RESOLVASE HOMOLOG YNEB"/>
    <property type="match status" value="1"/>
</dbReference>
<keyword evidence="4" id="KW-0233">DNA recombination</keyword>
<evidence type="ECO:0000313" key="7">
    <source>
        <dbReference type="EMBL" id="NHN34625.1"/>
    </source>
</evidence>
<dbReference type="InterPro" id="IPR050639">
    <property type="entry name" value="SSR_resolvase"/>
</dbReference>
<feature type="active site" description="O-(5'-phospho-DNA)-serine intermediate" evidence="5">
    <location>
        <position position="9"/>
    </location>
</feature>
<dbReference type="CDD" id="cd03768">
    <property type="entry name" value="SR_ResInv"/>
    <property type="match status" value="1"/>
</dbReference>
<organism evidence="7 8">
    <name type="scientific">Paenibacillus agricola</name>
    <dbReference type="NCBI Taxonomy" id="2716264"/>
    <lineage>
        <taxon>Bacteria</taxon>
        <taxon>Bacillati</taxon>
        <taxon>Bacillota</taxon>
        <taxon>Bacilli</taxon>
        <taxon>Bacillales</taxon>
        <taxon>Paenibacillaceae</taxon>
        <taxon>Paenibacillus</taxon>
    </lineage>
</organism>
<evidence type="ECO:0000259" key="6">
    <source>
        <dbReference type="PROSITE" id="PS51736"/>
    </source>
</evidence>
<evidence type="ECO:0000256" key="2">
    <source>
        <dbReference type="ARBA" id="ARBA00022908"/>
    </source>
</evidence>
<evidence type="ECO:0000256" key="4">
    <source>
        <dbReference type="ARBA" id="ARBA00023172"/>
    </source>
</evidence>
<dbReference type="Pfam" id="PF00239">
    <property type="entry name" value="Resolvase"/>
    <property type="match status" value="1"/>
</dbReference>
<keyword evidence="2" id="KW-0229">DNA integration</keyword>
<feature type="domain" description="Resolvase/invertase-type recombinase catalytic" evidence="6">
    <location>
        <begin position="1"/>
        <end position="134"/>
    </location>
</feature>
<proteinExistence type="inferred from homology"/>